<evidence type="ECO:0000313" key="11">
    <source>
        <dbReference type="Proteomes" id="UP000037696"/>
    </source>
</evidence>
<dbReference type="SMART" id="SM00490">
    <property type="entry name" value="HELICc"/>
    <property type="match status" value="1"/>
</dbReference>
<dbReference type="SUPFAM" id="SSF57850">
    <property type="entry name" value="RING/U-box"/>
    <property type="match status" value="1"/>
</dbReference>
<dbReference type="SMART" id="SM00487">
    <property type="entry name" value="DEXDc"/>
    <property type="match status" value="1"/>
</dbReference>
<dbReference type="InterPro" id="IPR000330">
    <property type="entry name" value="SNF2_N"/>
</dbReference>
<dbReference type="AlphaFoldDB" id="A0A0M8P9Y0"/>
<dbReference type="InterPro" id="IPR050628">
    <property type="entry name" value="SNF2_RAD54_helicase_TF"/>
</dbReference>
<feature type="compositionally biased region" description="Basic residues" evidence="6">
    <location>
        <begin position="147"/>
        <end position="159"/>
    </location>
</feature>
<dbReference type="EMBL" id="LHQQ01000082">
    <property type="protein sequence ID" value="KOS43400.1"/>
    <property type="molecule type" value="Genomic_DNA"/>
</dbReference>
<evidence type="ECO:0000256" key="6">
    <source>
        <dbReference type="SAM" id="MobiDB-lite"/>
    </source>
</evidence>
<feature type="compositionally biased region" description="Acidic residues" evidence="6">
    <location>
        <begin position="105"/>
        <end position="140"/>
    </location>
</feature>
<evidence type="ECO:0000256" key="5">
    <source>
        <dbReference type="PROSITE-ProRule" id="PRU00175"/>
    </source>
</evidence>
<dbReference type="GO" id="GO:0005524">
    <property type="term" value="F:ATP binding"/>
    <property type="evidence" value="ECO:0007669"/>
    <property type="project" value="UniProtKB-KW"/>
</dbReference>
<dbReference type="InterPro" id="IPR001650">
    <property type="entry name" value="Helicase_C-like"/>
</dbReference>
<dbReference type="PROSITE" id="PS50089">
    <property type="entry name" value="ZF_RING_2"/>
    <property type="match status" value="1"/>
</dbReference>
<feature type="compositionally biased region" description="Acidic residues" evidence="6">
    <location>
        <begin position="750"/>
        <end position="763"/>
    </location>
</feature>
<dbReference type="Gene3D" id="3.40.50.300">
    <property type="entry name" value="P-loop containing nucleotide triphosphate hydrolases"/>
    <property type="match status" value="1"/>
</dbReference>
<keyword evidence="5" id="KW-0862">Zinc</keyword>
<dbReference type="InterPro" id="IPR049730">
    <property type="entry name" value="SNF2/RAD54-like_C"/>
</dbReference>
<feature type="region of interest" description="Disordered" evidence="6">
    <location>
        <begin position="746"/>
        <end position="767"/>
    </location>
</feature>
<dbReference type="CDD" id="cd18793">
    <property type="entry name" value="SF2_C_SNF"/>
    <property type="match status" value="1"/>
</dbReference>
<comment type="caution">
    <text evidence="10">The sequence shown here is derived from an EMBL/GenBank/DDBJ whole genome shotgun (WGS) entry which is preliminary data.</text>
</comment>
<reference evidence="10 11" key="1">
    <citation type="submission" date="2015-08" db="EMBL/GenBank/DDBJ databases">
        <title>Genome sequencing of Penicillium nordicum.</title>
        <authorList>
            <person name="Nguyen H.D."/>
            <person name="Seifert K.A."/>
        </authorList>
    </citation>
    <scope>NUCLEOTIDE SEQUENCE [LARGE SCALE GENOMIC DNA]</scope>
    <source>
        <strain evidence="10 11">DAOMC 185683</strain>
    </source>
</reference>
<evidence type="ECO:0000313" key="10">
    <source>
        <dbReference type="EMBL" id="KOS43400.1"/>
    </source>
</evidence>
<dbReference type="OrthoDB" id="1699231at2759"/>
<accession>A0A0M8P9Y0</accession>
<evidence type="ECO:0000256" key="2">
    <source>
        <dbReference type="ARBA" id="ARBA00022801"/>
    </source>
</evidence>
<feature type="compositionally biased region" description="Basic residues" evidence="6">
    <location>
        <begin position="714"/>
        <end position="733"/>
    </location>
</feature>
<dbReference type="STRING" id="229535.A0A0M8P9Y0"/>
<dbReference type="InterPro" id="IPR001841">
    <property type="entry name" value="Znf_RING"/>
</dbReference>
<keyword evidence="11" id="KW-1185">Reference proteome</keyword>
<gene>
    <name evidence="10" type="ORF">ACN38_g5689</name>
</gene>
<keyword evidence="1" id="KW-0547">Nucleotide-binding</keyword>
<dbReference type="GO" id="GO:0005634">
    <property type="term" value="C:nucleus"/>
    <property type="evidence" value="ECO:0007669"/>
    <property type="project" value="TreeGrafter"/>
</dbReference>
<dbReference type="PROSITE" id="PS51194">
    <property type="entry name" value="HELICASE_CTER"/>
    <property type="match status" value="1"/>
</dbReference>
<dbReference type="Pfam" id="PF00271">
    <property type="entry name" value="Helicase_C"/>
    <property type="match status" value="1"/>
</dbReference>
<sequence length="979" mass="110203">MNQSIEYTMNLIEEVPMEASKEASIAVNNMQLKAEPEDQTTGLSKFPNLEISITSVKPNQEPRAVLLASKKVHNNEDPNEDPEFKDLSNESEQESPDQTDSTESSNDEQVSDEDYETISDDESDEDEEEPSFDDGSEFDPNESSTKPTKKRPAKKRQKKEKVSSTLNEKVKSLMSNDILSAANANADASDMHIPVSQLKDKSKALNEEVSKLSIEDQPQAKRDVHALVEFSKKFDPSAKIVDMNWKVGGLNTLLKHHQLKAAAWMRDRESSPEEPNGGLLCDEMGLGKTLTVLATIAHERIPRRSNAPTLIVVPRSLIAQWINQIQTHCVPKISSSVFEYCAGSQATPSAAVKTMETKRIVITTYEQICSSHPKLKPPATTRSPEEQEAWKKEEFDRRAGPFHKIDWHRIVLDEAHAIKNKDSATSIAVRALKGKFKWAMSGTPLHNGVEELYPYLHFIFTSGKLEYETFLKKYSNGLNNILEIVLHRSTYSTRMLGKPIVSLPGIKSRVVEVELSAAERLLYREIQDLGIAMIEGTADTKLKQSRCIFAVITMLRMFVSHPLLIQKSLEAILNKGVIEALKDMAQNGVPETASETIIDLLLALGDKIARPRLPGNFVELRGIYYNHMEKVRQDKGVVEELKYKLCPRCDVIVKEELGFVITSCYHLYCKGCFDELPDENGNVDTITRVCSSCKNPIEEAGYSDDAPENSPKKGTPKKRKQSKLKPKGKNVFGKRHSKDFKQKFLHKDPSDDEWNEPSEDDDDWISRVGDGMPSAKTTAVRELVTNWVKDDGDVKIVIFVQFLKTVRLLQFMCEEEGWKYVVITGRVSPVSRDKQIEQFGEQKDIKIMISSLRTGGVGLNLTMANKCILVDPWWNEAIQDQAYCRLYRIGQPRVVESVQVVAKGSIDDYMVELQKRKTQNIRQVFSADALKEILGLSGEIREKPNGGFSIFNNKGNSHVHSWVRVVESGILDVDSSEED</sequence>
<keyword evidence="4" id="KW-0067">ATP-binding</keyword>
<dbReference type="GO" id="GO:0006281">
    <property type="term" value="P:DNA repair"/>
    <property type="evidence" value="ECO:0007669"/>
    <property type="project" value="TreeGrafter"/>
</dbReference>
<dbReference type="GO" id="GO:0016787">
    <property type="term" value="F:hydrolase activity"/>
    <property type="evidence" value="ECO:0007669"/>
    <property type="project" value="UniProtKB-KW"/>
</dbReference>
<feature type="region of interest" description="Disordered" evidence="6">
    <location>
        <begin position="54"/>
        <end position="169"/>
    </location>
</feature>
<evidence type="ECO:0000259" key="8">
    <source>
        <dbReference type="PROSITE" id="PS51192"/>
    </source>
</evidence>
<keyword evidence="3" id="KW-0347">Helicase</keyword>
<dbReference type="GO" id="GO:0008094">
    <property type="term" value="F:ATP-dependent activity, acting on DNA"/>
    <property type="evidence" value="ECO:0007669"/>
    <property type="project" value="TreeGrafter"/>
</dbReference>
<keyword evidence="5" id="KW-0479">Metal-binding</keyword>
<dbReference type="InterPro" id="IPR038718">
    <property type="entry name" value="SNF2-like_sf"/>
</dbReference>
<dbReference type="InterPro" id="IPR014001">
    <property type="entry name" value="Helicase_ATP-bd"/>
</dbReference>
<dbReference type="SUPFAM" id="SSF52540">
    <property type="entry name" value="P-loop containing nucleoside triphosphate hydrolases"/>
    <property type="match status" value="2"/>
</dbReference>
<proteinExistence type="predicted"/>
<evidence type="ECO:0000259" key="7">
    <source>
        <dbReference type="PROSITE" id="PS50089"/>
    </source>
</evidence>
<dbReference type="GO" id="GO:0008270">
    <property type="term" value="F:zinc ion binding"/>
    <property type="evidence" value="ECO:0007669"/>
    <property type="project" value="UniProtKB-KW"/>
</dbReference>
<dbReference type="PANTHER" id="PTHR45626:SF17">
    <property type="entry name" value="HELICASE-LIKE TRANSCRIPTION FACTOR"/>
    <property type="match status" value="1"/>
</dbReference>
<dbReference type="InterPro" id="IPR027417">
    <property type="entry name" value="P-loop_NTPase"/>
</dbReference>
<protein>
    <recommendedName>
        <fullName evidence="12">RING-type domain-containing protein</fullName>
    </recommendedName>
</protein>
<dbReference type="CDD" id="cd18008">
    <property type="entry name" value="DEXDc_SHPRH-like"/>
    <property type="match status" value="1"/>
</dbReference>
<organism evidence="10 11">
    <name type="scientific">Penicillium nordicum</name>
    <dbReference type="NCBI Taxonomy" id="229535"/>
    <lineage>
        <taxon>Eukaryota</taxon>
        <taxon>Fungi</taxon>
        <taxon>Dikarya</taxon>
        <taxon>Ascomycota</taxon>
        <taxon>Pezizomycotina</taxon>
        <taxon>Eurotiomycetes</taxon>
        <taxon>Eurotiomycetidae</taxon>
        <taxon>Eurotiales</taxon>
        <taxon>Aspergillaceae</taxon>
        <taxon>Penicillium</taxon>
    </lineage>
</organism>
<evidence type="ECO:0000256" key="1">
    <source>
        <dbReference type="ARBA" id="ARBA00022741"/>
    </source>
</evidence>
<evidence type="ECO:0008006" key="12">
    <source>
        <dbReference type="Google" id="ProtNLM"/>
    </source>
</evidence>
<dbReference type="PROSITE" id="PS51192">
    <property type="entry name" value="HELICASE_ATP_BIND_1"/>
    <property type="match status" value="1"/>
</dbReference>
<dbReference type="GO" id="GO:0004386">
    <property type="term" value="F:helicase activity"/>
    <property type="evidence" value="ECO:0007669"/>
    <property type="project" value="UniProtKB-KW"/>
</dbReference>
<dbReference type="Proteomes" id="UP000037696">
    <property type="component" value="Unassembled WGS sequence"/>
</dbReference>
<evidence type="ECO:0000256" key="4">
    <source>
        <dbReference type="ARBA" id="ARBA00022840"/>
    </source>
</evidence>
<feature type="domain" description="Helicase C-terminal" evidence="9">
    <location>
        <begin position="779"/>
        <end position="937"/>
    </location>
</feature>
<dbReference type="Pfam" id="PF00176">
    <property type="entry name" value="SNF2-rel_dom"/>
    <property type="match status" value="1"/>
</dbReference>
<feature type="domain" description="RING-type" evidence="7">
    <location>
        <begin position="646"/>
        <end position="694"/>
    </location>
</feature>
<name>A0A0M8P9Y0_9EURO</name>
<keyword evidence="2" id="KW-0378">Hydrolase</keyword>
<evidence type="ECO:0000259" key="9">
    <source>
        <dbReference type="PROSITE" id="PS51194"/>
    </source>
</evidence>
<feature type="domain" description="Helicase ATP-binding" evidence="8">
    <location>
        <begin position="269"/>
        <end position="462"/>
    </location>
</feature>
<dbReference type="Gene3D" id="3.40.50.10810">
    <property type="entry name" value="Tandem AAA-ATPase domain"/>
    <property type="match status" value="1"/>
</dbReference>
<dbReference type="PANTHER" id="PTHR45626">
    <property type="entry name" value="TRANSCRIPTION TERMINATION FACTOR 2-RELATED"/>
    <property type="match status" value="1"/>
</dbReference>
<evidence type="ECO:0000256" key="3">
    <source>
        <dbReference type="ARBA" id="ARBA00022806"/>
    </source>
</evidence>
<feature type="region of interest" description="Disordered" evidence="6">
    <location>
        <begin position="700"/>
        <end position="733"/>
    </location>
</feature>
<keyword evidence="5" id="KW-0863">Zinc-finger</keyword>